<dbReference type="AlphaFoldDB" id="D6W4Q1"/>
<protein>
    <submittedName>
        <fullName evidence="2">MIP22694p</fullName>
    </submittedName>
</protein>
<proteinExistence type="evidence at transcript level"/>
<sequence length="32" mass="3495">MQTKRPGSRKTPAPVRKAEKSKNQQRTVDGGG</sequence>
<organism evidence="2">
    <name type="scientific">Drosophila melanogaster</name>
    <name type="common">Fruit fly</name>
    <dbReference type="NCBI Taxonomy" id="7227"/>
    <lineage>
        <taxon>Eukaryota</taxon>
        <taxon>Metazoa</taxon>
        <taxon>Ecdysozoa</taxon>
        <taxon>Arthropoda</taxon>
        <taxon>Hexapoda</taxon>
        <taxon>Insecta</taxon>
        <taxon>Pterygota</taxon>
        <taxon>Neoptera</taxon>
        <taxon>Endopterygota</taxon>
        <taxon>Diptera</taxon>
        <taxon>Brachycera</taxon>
        <taxon>Muscomorpha</taxon>
        <taxon>Ephydroidea</taxon>
        <taxon>Drosophilidae</taxon>
        <taxon>Drosophila</taxon>
        <taxon>Sophophora</taxon>
    </lineage>
</organism>
<reference evidence="2" key="1">
    <citation type="submission" date="2010-06" db="EMBL/GenBank/DDBJ databases">
        <authorList>
            <person name="Carlson J."/>
            <person name="Booth B."/>
            <person name="Frise E."/>
            <person name="Sandler J."/>
            <person name="Wan K."/>
            <person name="Yu C."/>
            <person name="Celniker S."/>
        </authorList>
    </citation>
    <scope>NUCLEOTIDE SEQUENCE</scope>
</reference>
<dbReference type="EMBL" id="BT124951">
    <property type="protein sequence ID" value="ADI32789.1"/>
    <property type="molecule type" value="mRNA"/>
</dbReference>
<accession>D6W4Q1</accession>
<name>D6W4Q1_DROME</name>
<feature type="region of interest" description="Disordered" evidence="1">
    <location>
        <begin position="1"/>
        <end position="32"/>
    </location>
</feature>
<evidence type="ECO:0000313" key="2">
    <source>
        <dbReference type="EMBL" id="ADI32789.1"/>
    </source>
</evidence>
<evidence type="ECO:0000256" key="1">
    <source>
        <dbReference type="SAM" id="MobiDB-lite"/>
    </source>
</evidence>